<evidence type="ECO:0000313" key="2">
    <source>
        <dbReference type="EMBL" id="WXC76797.1"/>
    </source>
</evidence>
<name>A0A973W0Q0_9BRAD</name>
<dbReference type="EMBL" id="CP147711">
    <property type="protein sequence ID" value="WXC76797.1"/>
    <property type="molecule type" value="Genomic_DNA"/>
</dbReference>
<evidence type="ECO:0000313" key="3">
    <source>
        <dbReference type="Proteomes" id="UP001432046"/>
    </source>
</evidence>
<reference evidence="2" key="2">
    <citation type="journal article" date="2021" name="Int. J. Syst. Evol. Microbiol.">
        <title>Bradyrhizobium septentrionale sp. nov. (sv. septentrionale) and Bradyrhizobium quebecense sp. nov. (sv. septentrionale) associated with legumes native to Canada possess rearranged symbiosis genes and numerous insertion sequences.</title>
        <authorList>
            <person name="Bromfield E.S.P."/>
            <person name="Cloutier S."/>
        </authorList>
    </citation>
    <scope>NUCLEOTIDE SEQUENCE</scope>
    <source>
        <strain evidence="2">5S5</strain>
    </source>
</reference>
<dbReference type="RefSeq" id="WP_166204638.1">
    <property type="nucleotide sequence ID" value="NZ_CP088285.1"/>
</dbReference>
<reference evidence="1" key="1">
    <citation type="submission" date="2020-06" db="EMBL/GenBank/DDBJ databases">
        <title>Whole Genome Sequence of Bradyrhizobium sp. Strain 1S1.</title>
        <authorList>
            <person name="Bromfield E.S.P."/>
            <person name="Cloutier S."/>
        </authorList>
    </citation>
    <scope>NUCLEOTIDE SEQUENCE [LARGE SCALE GENOMIC DNA]</scope>
    <source>
        <strain evidence="1">1S1</strain>
    </source>
</reference>
<keyword evidence="3" id="KW-1185">Reference proteome</keyword>
<reference evidence="2" key="3">
    <citation type="submission" date="2024-03" db="EMBL/GenBank/DDBJ databases">
        <authorList>
            <person name="Bromfield E.S.P."/>
            <person name="Cloutier S."/>
        </authorList>
    </citation>
    <scope>NUCLEOTIDE SEQUENCE</scope>
    <source>
        <strain evidence="2">5S5</strain>
    </source>
</reference>
<organism evidence="1">
    <name type="scientific">Bradyrhizobium septentrionale</name>
    <dbReference type="NCBI Taxonomy" id="1404411"/>
    <lineage>
        <taxon>Bacteria</taxon>
        <taxon>Pseudomonadati</taxon>
        <taxon>Pseudomonadota</taxon>
        <taxon>Alphaproteobacteria</taxon>
        <taxon>Hyphomicrobiales</taxon>
        <taxon>Nitrobacteraceae</taxon>
        <taxon>Bradyrhizobium</taxon>
    </lineage>
</organism>
<dbReference type="EMBL" id="JAAOLE020000001">
    <property type="protein sequence ID" value="NVI45256.1"/>
    <property type="molecule type" value="Genomic_DNA"/>
</dbReference>
<dbReference type="AlphaFoldDB" id="A0A973W0Q0"/>
<evidence type="ECO:0000313" key="1">
    <source>
        <dbReference type="EMBL" id="NVI45256.1"/>
    </source>
</evidence>
<gene>
    <name evidence="1" type="ORF">HAP48_020285</name>
    <name evidence="2" type="ORF">WDK88_25330</name>
</gene>
<dbReference type="Proteomes" id="UP001432046">
    <property type="component" value="Chromosome"/>
</dbReference>
<proteinExistence type="predicted"/>
<protein>
    <submittedName>
        <fullName evidence="1">Uncharacterized protein</fullName>
    </submittedName>
</protein>
<accession>A0A973W0Q0</accession>
<sequence>MKMPTLEDRPMRYQWASDVAFDGIRMEVFSDDGNVLFDVSVADNCSITISAFGGEVAANVIEASRRASEA</sequence>